<evidence type="ECO:0000313" key="1">
    <source>
        <dbReference type="EMBL" id="GCA69295.1"/>
    </source>
</evidence>
<comment type="caution">
    <text evidence="1">The sequence shown here is derived from an EMBL/GenBank/DDBJ whole genome shotgun (WGS) entry which is preliminary data.</text>
</comment>
<dbReference type="EMBL" id="BHVO01000008">
    <property type="protein sequence ID" value="GCA69295.1"/>
    <property type="molecule type" value="Genomic_DNA"/>
</dbReference>
<dbReference type="RefSeq" id="WP_104397479.1">
    <property type="nucleotide sequence ID" value="NZ_BHVO01000008.1"/>
</dbReference>
<organism evidence="1 2">
    <name type="scientific">Microcystis aeruginosa NIES-2519</name>
    <dbReference type="NCBI Taxonomy" id="2303981"/>
    <lineage>
        <taxon>Bacteria</taxon>
        <taxon>Bacillati</taxon>
        <taxon>Cyanobacteriota</taxon>
        <taxon>Cyanophyceae</taxon>
        <taxon>Oscillatoriophycideae</taxon>
        <taxon>Chroococcales</taxon>
        <taxon>Microcystaceae</taxon>
        <taxon>Microcystis</taxon>
    </lineage>
</organism>
<accession>A0A5A5R3S7</accession>
<name>A0A5A5R3S7_MICAE</name>
<sequence length="50" mass="5427">MPDLNAIPGMTALRSQTKGDPRIKIAVLDGPIDLDIACFQSANITRLDPY</sequence>
<dbReference type="AlphaFoldDB" id="A0A5A5R3S7"/>
<protein>
    <submittedName>
        <fullName evidence="1">Uncharacterized protein</fullName>
    </submittedName>
</protein>
<proteinExistence type="predicted"/>
<dbReference type="Proteomes" id="UP000323569">
    <property type="component" value="Unassembled WGS sequence"/>
</dbReference>
<reference evidence="1 2" key="1">
    <citation type="submission" date="2018-09" db="EMBL/GenBank/DDBJ databases">
        <title>Evolutionary history of phycoerythrin pigmentation in the water bloom-forming cyanobacterium Microcystis aeruginosa.</title>
        <authorList>
            <person name="Tanabe Y."/>
            <person name="Tanabe Y."/>
            <person name="Yamaguchi H."/>
        </authorList>
    </citation>
    <scope>NUCLEOTIDE SEQUENCE [LARGE SCALE GENOMIC DNA]</scope>
    <source>
        <strain evidence="1 2">NIES-2519</strain>
    </source>
</reference>
<gene>
    <name evidence="1" type="ORF">MiYa_00820</name>
</gene>
<evidence type="ECO:0000313" key="2">
    <source>
        <dbReference type="Proteomes" id="UP000323569"/>
    </source>
</evidence>